<comment type="caution">
    <text evidence="4">The sequence shown here is derived from an EMBL/GenBank/DDBJ whole genome shotgun (WGS) entry which is preliminary data.</text>
</comment>
<accession>A0AAD7EHK6</accession>
<sequence length="319" mass="34500">MNNDSWIMKTLVVLVGSVNFIDTMAAYGAVYLVSRLSYAVSHWGDARYLVLQNLPITIHFAATGLLGVLVQGFMLYRFWRMTEHTITVCIIALFSTAAFAGSIGTAVDTTRNSLFSTRGAAGIFVTVWLIAGLVTDVGIAASLVWRLHRVKTDVQPAKSLIRRLITSAISTGTSTSLIAVITVFAYFHEPTSNVAISVTLILGRVYSCTMLYLLNNRSKVRGEKADGTVEVGLATNFNLGGIYINRIIVREREHSIDTCTLDSIVPPQAAEPERKDPLSPFSGLVDLNNLPPPPPRSSTSSTSSSFSSRSSTLSGDDAC</sequence>
<evidence type="ECO:0000313" key="4">
    <source>
        <dbReference type="EMBL" id="KAJ7321955.1"/>
    </source>
</evidence>
<feature type="transmembrane region" description="Helical" evidence="2">
    <location>
        <begin position="194"/>
        <end position="214"/>
    </location>
</feature>
<dbReference type="Proteomes" id="UP001218218">
    <property type="component" value="Unassembled WGS sequence"/>
</dbReference>
<keyword evidence="2" id="KW-1133">Transmembrane helix</keyword>
<feature type="region of interest" description="Disordered" evidence="1">
    <location>
        <begin position="267"/>
        <end position="319"/>
    </location>
</feature>
<evidence type="ECO:0000313" key="5">
    <source>
        <dbReference type="Proteomes" id="UP001218218"/>
    </source>
</evidence>
<feature type="transmembrane region" description="Helical" evidence="2">
    <location>
        <begin position="12"/>
        <end position="34"/>
    </location>
</feature>
<feature type="transmembrane region" description="Helical" evidence="2">
    <location>
        <begin position="88"/>
        <end position="107"/>
    </location>
</feature>
<feature type="compositionally biased region" description="Low complexity" evidence="1">
    <location>
        <begin position="297"/>
        <end position="319"/>
    </location>
</feature>
<feature type="transmembrane region" description="Helical" evidence="2">
    <location>
        <begin position="119"/>
        <end position="144"/>
    </location>
</feature>
<proteinExistence type="predicted"/>
<reference evidence="4" key="1">
    <citation type="submission" date="2023-03" db="EMBL/GenBank/DDBJ databases">
        <title>Massive genome expansion in bonnet fungi (Mycena s.s.) driven by repeated elements and novel gene families across ecological guilds.</title>
        <authorList>
            <consortium name="Lawrence Berkeley National Laboratory"/>
            <person name="Harder C.B."/>
            <person name="Miyauchi S."/>
            <person name="Viragh M."/>
            <person name="Kuo A."/>
            <person name="Thoen E."/>
            <person name="Andreopoulos B."/>
            <person name="Lu D."/>
            <person name="Skrede I."/>
            <person name="Drula E."/>
            <person name="Henrissat B."/>
            <person name="Morin E."/>
            <person name="Kohler A."/>
            <person name="Barry K."/>
            <person name="LaButti K."/>
            <person name="Morin E."/>
            <person name="Salamov A."/>
            <person name="Lipzen A."/>
            <person name="Mereny Z."/>
            <person name="Hegedus B."/>
            <person name="Baldrian P."/>
            <person name="Stursova M."/>
            <person name="Weitz H."/>
            <person name="Taylor A."/>
            <person name="Grigoriev I.V."/>
            <person name="Nagy L.G."/>
            <person name="Martin F."/>
            <person name="Kauserud H."/>
        </authorList>
    </citation>
    <scope>NUCLEOTIDE SEQUENCE</scope>
    <source>
        <strain evidence="4">CBHHK002</strain>
    </source>
</reference>
<dbReference type="AlphaFoldDB" id="A0AAD7EHK6"/>
<dbReference type="EMBL" id="JARIHO010000049">
    <property type="protein sequence ID" value="KAJ7321955.1"/>
    <property type="molecule type" value="Genomic_DNA"/>
</dbReference>
<feature type="domain" description="DUF6534" evidence="3">
    <location>
        <begin position="133"/>
        <end position="218"/>
    </location>
</feature>
<keyword evidence="2" id="KW-0472">Membrane</keyword>
<evidence type="ECO:0000259" key="3">
    <source>
        <dbReference type="Pfam" id="PF20152"/>
    </source>
</evidence>
<dbReference type="Pfam" id="PF20152">
    <property type="entry name" value="DUF6534"/>
    <property type="match status" value="1"/>
</dbReference>
<dbReference type="PANTHER" id="PTHR40465:SF1">
    <property type="entry name" value="DUF6534 DOMAIN-CONTAINING PROTEIN"/>
    <property type="match status" value="1"/>
</dbReference>
<dbReference type="PANTHER" id="PTHR40465">
    <property type="entry name" value="CHROMOSOME 1, WHOLE GENOME SHOTGUN SEQUENCE"/>
    <property type="match status" value="1"/>
</dbReference>
<organism evidence="4 5">
    <name type="scientific">Mycena albidolilacea</name>
    <dbReference type="NCBI Taxonomy" id="1033008"/>
    <lineage>
        <taxon>Eukaryota</taxon>
        <taxon>Fungi</taxon>
        <taxon>Dikarya</taxon>
        <taxon>Basidiomycota</taxon>
        <taxon>Agaricomycotina</taxon>
        <taxon>Agaricomycetes</taxon>
        <taxon>Agaricomycetidae</taxon>
        <taxon>Agaricales</taxon>
        <taxon>Marasmiineae</taxon>
        <taxon>Mycenaceae</taxon>
        <taxon>Mycena</taxon>
    </lineage>
</organism>
<feature type="transmembrane region" description="Helical" evidence="2">
    <location>
        <begin position="164"/>
        <end position="188"/>
    </location>
</feature>
<name>A0AAD7EHK6_9AGAR</name>
<protein>
    <recommendedName>
        <fullName evidence="3">DUF6534 domain-containing protein</fullName>
    </recommendedName>
</protein>
<dbReference type="InterPro" id="IPR045339">
    <property type="entry name" value="DUF6534"/>
</dbReference>
<evidence type="ECO:0000256" key="1">
    <source>
        <dbReference type="SAM" id="MobiDB-lite"/>
    </source>
</evidence>
<keyword evidence="2" id="KW-0812">Transmembrane</keyword>
<feature type="transmembrane region" description="Helical" evidence="2">
    <location>
        <begin position="54"/>
        <end position="76"/>
    </location>
</feature>
<evidence type="ECO:0000256" key="2">
    <source>
        <dbReference type="SAM" id="Phobius"/>
    </source>
</evidence>
<gene>
    <name evidence="4" type="ORF">DFH08DRAFT_1030653</name>
</gene>
<keyword evidence="5" id="KW-1185">Reference proteome</keyword>